<keyword evidence="5" id="KW-1185">Reference proteome</keyword>
<evidence type="ECO:0000313" key="5">
    <source>
        <dbReference type="Proteomes" id="UP000190683"/>
    </source>
</evidence>
<proteinExistence type="inferred from homology"/>
<gene>
    <name evidence="4" type="ORF">B0681_09715</name>
</gene>
<dbReference type="Pfam" id="PF09829">
    <property type="entry name" value="DUF2057"/>
    <property type="match status" value="1"/>
</dbReference>
<evidence type="ECO:0000256" key="3">
    <source>
        <dbReference type="SAM" id="SignalP"/>
    </source>
</evidence>
<feature type="signal peptide" evidence="3">
    <location>
        <begin position="1"/>
        <end position="20"/>
    </location>
</feature>
<dbReference type="RefSeq" id="WP_078318532.1">
    <property type="nucleotide sequence ID" value="NZ_MUYV01000015.1"/>
</dbReference>
<name>A0A1T0CLR5_9GAMM</name>
<comment type="similarity">
    <text evidence="1">Belongs to the UPF0319 family.</text>
</comment>
<dbReference type="PANTHER" id="PTHR38108">
    <property type="entry name" value="UPF0319 PROTEIN YCCT"/>
    <property type="match status" value="1"/>
</dbReference>
<accession>A0A1T0CLR5</accession>
<protein>
    <recommendedName>
        <fullName evidence="6">DUF2057 domain-containing protein</fullName>
    </recommendedName>
</protein>
<evidence type="ECO:0000313" key="4">
    <source>
        <dbReference type="EMBL" id="OOS23290.1"/>
    </source>
</evidence>
<evidence type="ECO:0008006" key="6">
    <source>
        <dbReference type="Google" id="ProtNLM"/>
    </source>
</evidence>
<dbReference type="AlphaFoldDB" id="A0A1T0CLR5"/>
<dbReference type="InterPro" id="IPR018635">
    <property type="entry name" value="UPF0319"/>
</dbReference>
<evidence type="ECO:0000256" key="2">
    <source>
        <dbReference type="ARBA" id="ARBA00022729"/>
    </source>
</evidence>
<evidence type="ECO:0000256" key="1">
    <source>
        <dbReference type="ARBA" id="ARBA00008490"/>
    </source>
</evidence>
<dbReference type="EMBL" id="MUYV01000015">
    <property type="protein sequence ID" value="OOS23290.1"/>
    <property type="molecule type" value="Genomic_DNA"/>
</dbReference>
<sequence>MKKIALTLLASSLISTAALAQVQLKVDDNIKVTAINGQEVRHGLLQPLQQNFTLEPGRHVITARYDRLFNLRNNEHDYLKSGNITVTADLADNQTYQLIMPNQPNNYTAAKEYAKAPSLAVSHNGTIITQESISETRTGILSGITGTIGGLFGRGESAVSSNQKAIAAINSQAPAPTQAPAPARANPDNLDGFMQLWLNASDEEREKIRQWIGQ</sequence>
<reference evidence="4 5" key="1">
    <citation type="submission" date="2017-02" db="EMBL/GenBank/DDBJ databases">
        <title>Draft genome sequence of Moraxella porci CCUG 54912T type strain.</title>
        <authorList>
            <person name="Salva-Serra F."/>
            <person name="Engstrom-Jakobsson H."/>
            <person name="Thorell K."/>
            <person name="Jaen-Luchoro D."/>
            <person name="Gonzales-Siles L."/>
            <person name="Karlsson R."/>
            <person name="Yazdan S."/>
            <person name="Boulund F."/>
            <person name="Johnning A."/>
            <person name="Engstrand L."/>
            <person name="Kristiansson E."/>
            <person name="Moore E."/>
        </authorList>
    </citation>
    <scope>NUCLEOTIDE SEQUENCE [LARGE SCALE GENOMIC DNA]</scope>
    <source>
        <strain evidence="4 5">CCUG 54912</strain>
    </source>
</reference>
<keyword evidence="2 3" id="KW-0732">Signal</keyword>
<feature type="chain" id="PRO_5010576586" description="DUF2057 domain-containing protein" evidence="3">
    <location>
        <begin position="21"/>
        <end position="214"/>
    </location>
</feature>
<dbReference type="Proteomes" id="UP000190683">
    <property type="component" value="Unassembled WGS sequence"/>
</dbReference>
<dbReference type="PANTHER" id="PTHR38108:SF1">
    <property type="entry name" value="UPF0319 PROTEIN YCCT"/>
    <property type="match status" value="1"/>
</dbReference>
<organism evidence="4 5">
    <name type="scientific">Moraxella porci DSM 25326</name>
    <dbReference type="NCBI Taxonomy" id="573983"/>
    <lineage>
        <taxon>Bacteria</taxon>
        <taxon>Pseudomonadati</taxon>
        <taxon>Pseudomonadota</taxon>
        <taxon>Gammaproteobacteria</taxon>
        <taxon>Moraxellales</taxon>
        <taxon>Moraxellaceae</taxon>
        <taxon>Moraxella</taxon>
    </lineage>
</organism>
<comment type="caution">
    <text evidence="4">The sequence shown here is derived from an EMBL/GenBank/DDBJ whole genome shotgun (WGS) entry which is preliminary data.</text>
</comment>